<comment type="caution">
    <text evidence="1">The sequence shown here is derived from an EMBL/GenBank/DDBJ whole genome shotgun (WGS) entry which is preliminary data.</text>
</comment>
<protein>
    <submittedName>
        <fullName evidence="1">Uncharacterized protein</fullName>
    </submittedName>
</protein>
<gene>
    <name evidence="1" type="ORF">ElyMa_003125600</name>
</gene>
<dbReference type="Proteomes" id="UP000762676">
    <property type="component" value="Unassembled WGS sequence"/>
</dbReference>
<reference evidence="1 2" key="1">
    <citation type="journal article" date="2021" name="Elife">
        <title>Chloroplast acquisition without the gene transfer in kleptoplastic sea slugs, Plakobranchus ocellatus.</title>
        <authorList>
            <person name="Maeda T."/>
            <person name="Takahashi S."/>
            <person name="Yoshida T."/>
            <person name="Shimamura S."/>
            <person name="Takaki Y."/>
            <person name="Nagai Y."/>
            <person name="Toyoda A."/>
            <person name="Suzuki Y."/>
            <person name="Arimoto A."/>
            <person name="Ishii H."/>
            <person name="Satoh N."/>
            <person name="Nishiyama T."/>
            <person name="Hasebe M."/>
            <person name="Maruyama T."/>
            <person name="Minagawa J."/>
            <person name="Obokata J."/>
            <person name="Shigenobu S."/>
        </authorList>
    </citation>
    <scope>NUCLEOTIDE SEQUENCE [LARGE SCALE GENOMIC DNA]</scope>
</reference>
<evidence type="ECO:0000313" key="1">
    <source>
        <dbReference type="EMBL" id="GFS13000.1"/>
    </source>
</evidence>
<dbReference type="AlphaFoldDB" id="A0AAV4ISS7"/>
<proteinExistence type="predicted"/>
<accession>A0AAV4ISS7</accession>
<sequence>MCARDRRTRTRQGFGLELRFRHELYKRRRARLIIGRAHFESTNYISASNSYKKLFLQKTYQRKMAEAVKFGEIVREYANIKKQSTGRNFNSSNFENVHLHVRYFSAPLTGNSNLLSSSTEQEAAVDNGGARPELKTAKNLENDVTVKILRGYCEDLGQKEVNFELPEGYGKVKIHLKKGEQTVSASKVVVEMASSSGNGAKATVQTQATEKPVSFITKVYPKGKVMFDSGLGSVSTQTILQELLDHESRTVKDIQQDETGFYWIMEGICVMNIGVKHAHKWSS</sequence>
<dbReference type="EMBL" id="BMAT01006452">
    <property type="protein sequence ID" value="GFS13000.1"/>
    <property type="molecule type" value="Genomic_DNA"/>
</dbReference>
<evidence type="ECO:0000313" key="2">
    <source>
        <dbReference type="Proteomes" id="UP000762676"/>
    </source>
</evidence>
<organism evidence="1 2">
    <name type="scientific">Elysia marginata</name>
    <dbReference type="NCBI Taxonomy" id="1093978"/>
    <lineage>
        <taxon>Eukaryota</taxon>
        <taxon>Metazoa</taxon>
        <taxon>Spiralia</taxon>
        <taxon>Lophotrochozoa</taxon>
        <taxon>Mollusca</taxon>
        <taxon>Gastropoda</taxon>
        <taxon>Heterobranchia</taxon>
        <taxon>Euthyneura</taxon>
        <taxon>Panpulmonata</taxon>
        <taxon>Sacoglossa</taxon>
        <taxon>Placobranchoidea</taxon>
        <taxon>Plakobranchidae</taxon>
        <taxon>Elysia</taxon>
    </lineage>
</organism>
<name>A0AAV4ISS7_9GAST</name>
<keyword evidence="2" id="KW-1185">Reference proteome</keyword>